<keyword evidence="1" id="KW-0805">Transcription regulation</keyword>
<dbReference type="RefSeq" id="WP_086790120.1">
    <property type="nucleotide sequence ID" value="NZ_JAGIOO010000001.1"/>
</dbReference>
<dbReference type="EMBL" id="JAGIOO010000001">
    <property type="protein sequence ID" value="MBP2479243.1"/>
    <property type="molecule type" value="Genomic_DNA"/>
</dbReference>
<keyword evidence="6" id="KW-1185">Reference proteome</keyword>
<dbReference type="SUPFAM" id="SSF46894">
    <property type="entry name" value="C-terminal effector domain of the bipartite response regulators"/>
    <property type="match status" value="1"/>
</dbReference>
<protein>
    <submittedName>
        <fullName evidence="5">DNA-binding NarL/FixJ family response regulator</fullName>
    </submittedName>
</protein>
<organism evidence="5 6">
    <name type="scientific">Crossiella equi</name>
    <dbReference type="NCBI Taxonomy" id="130796"/>
    <lineage>
        <taxon>Bacteria</taxon>
        <taxon>Bacillati</taxon>
        <taxon>Actinomycetota</taxon>
        <taxon>Actinomycetes</taxon>
        <taxon>Pseudonocardiales</taxon>
        <taxon>Pseudonocardiaceae</taxon>
        <taxon>Crossiella</taxon>
    </lineage>
</organism>
<keyword evidence="3" id="KW-0804">Transcription</keyword>
<evidence type="ECO:0000256" key="2">
    <source>
        <dbReference type="ARBA" id="ARBA00023125"/>
    </source>
</evidence>
<dbReference type="PANTHER" id="PTHR44688:SF16">
    <property type="entry name" value="DNA-BINDING TRANSCRIPTIONAL ACTIVATOR DEVR_DOSR"/>
    <property type="match status" value="1"/>
</dbReference>
<dbReference type="InterPro" id="IPR016032">
    <property type="entry name" value="Sig_transdc_resp-reg_C-effctor"/>
</dbReference>
<feature type="domain" description="HTH luxR-type" evidence="4">
    <location>
        <begin position="139"/>
        <end position="204"/>
    </location>
</feature>
<name>A0ABS5ARP2_9PSEU</name>
<keyword evidence="2 5" id="KW-0238">DNA-binding</keyword>
<comment type="caution">
    <text evidence="5">The sequence shown here is derived from an EMBL/GenBank/DDBJ whole genome shotgun (WGS) entry which is preliminary data.</text>
</comment>
<dbReference type="Pfam" id="PF00196">
    <property type="entry name" value="GerE"/>
    <property type="match status" value="1"/>
</dbReference>
<dbReference type="PRINTS" id="PR00038">
    <property type="entry name" value="HTHLUXR"/>
</dbReference>
<evidence type="ECO:0000259" key="4">
    <source>
        <dbReference type="PROSITE" id="PS50043"/>
    </source>
</evidence>
<gene>
    <name evidence="5" type="ORF">JOF53_008115</name>
</gene>
<dbReference type="InterPro" id="IPR000792">
    <property type="entry name" value="Tscrpt_reg_LuxR_C"/>
</dbReference>
<evidence type="ECO:0000256" key="3">
    <source>
        <dbReference type="ARBA" id="ARBA00023163"/>
    </source>
</evidence>
<accession>A0ABS5ARP2</accession>
<dbReference type="GO" id="GO:0003677">
    <property type="term" value="F:DNA binding"/>
    <property type="evidence" value="ECO:0007669"/>
    <property type="project" value="UniProtKB-KW"/>
</dbReference>
<dbReference type="PANTHER" id="PTHR44688">
    <property type="entry name" value="DNA-BINDING TRANSCRIPTIONAL ACTIVATOR DEVR_DOSR"/>
    <property type="match status" value="1"/>
</dbReference>
<evidence type="ECO:0000313" key="6">
    <source>
        <dbReference type="Proteomes" id="UP001519363"/>
    </source>
</evidence>
<dbReference type="PROSITE" id="PS50043">
    <property type="entry name" value="HTH_LUXR_2"/>
    <property type="match status" value="1"/>
</dbReference>
<dbReference type="Gene3D" id="3.40.50.2300">
    <property type="match status" value="1"/>
</dbReference>
<proteinExistence type="predicted"/>
<evidence type="ECO:0000313" key="5">
    <source>
        <dbReference type="EMBL" id="MBP2479243.1"/>
    </source>
</evidence>
<dbReference type="Proteomes" id="UP001519363">
    <property type="component" value="Unassembled WGS sequence"/>
</dbReference>
<reference evidence="5 6" key="1">
    <citation type="submission" date="2021-03" db="EMBL/GenBank/DDBJ databases">
        <title>Sequencing the genomes of 1000 actinobacteria strains.</title>
        <authorList>
            <person name="Klenk H.-P."/>
        </authorList>
    </citation>
    <scope>NUCLEOTIDE SEQUENCE [LARGE SCALE GENOMIC DNA]</scope>
    <source>
        <strain evidence="5 6">DSM 44580</strain>
    </source>
</reference>
<evidence type="ECO:0000256" key="1">
    <source>
        <dbReference type="ARBA" id="ARBA00023015"/>
    </source>
</evidence>
<dbReference type="SMART" id="SM00421">
    <property type="entry name" value="HTH_LUXR"/>
    <property type="match status" value="1"/>
</dbReference>
<sequence length="206" mass="21829">MGPILVTGHAADPINAAGLRAFLRTRTEVTALDGPPTASCDVAVLAADRSTAEVLTTLRSWQPSPAPILLLANHLTGADLLPMIECRVAGVLRHRGTNGDRLIAAITALANGSGVLPPDLLGDLLRHVERLQREVLTPRGLNAAGLTPREVEVLRLMAEGLDNADIADELACSERTVHNIVSTMTGRLKLRNRTHAVAYAVRAGLV</sequence>
<dbReference type="CDD" id="cd06170">
    <property type="entry name" value="LuxR_C_like"/>
    <property type="match status" value="1"/>
</dbReference>